<feature type="region of interest" description="Disordered" evidence="1">
    <location>
        <begin position="275"/>
        <end position="299"/>
    </location>
</feature>
<gene>
    <name evidence="3" type="ORF">CLF_105771</name>
</gene>
<evidence type="ECO:0000313" key="4">
    <source>
        <dbReference type="Proteomes" id="UP000008909"/>
    </source>
</evidence>
<evidence type="ECO:0000256" key="1">
    <source>
        <dbReference type="SAM" id="MobiDB-lite"/>
    </source>
</evidence>
<feature type="compositionally biased region" description="Polar residues" evidence="1">
    <location>
        <begin position="194"/>
        <end position="205"/>
    </location>
</feature>
<feature type="transmembrane region" description="Helical" evidence="2">
    <location>
        <begin position="365"/>
        <end position="387"/>
    </location>
</feature>
<dbReference type="Proteomes" id="UP000008909">
    <property type="component" value="Unassembled WGS sequence"/>
</dbReference>
<keyword evidence="2" id="KW-1133">Transmembrane helix</keyword>
<protein>
    <submittedName>
        <fullName evidence="3">Transmembrane protein 26</fullName>
    </submittedName>
</protein>
<keyword evidence="2" id="KW-0472">Membrane</keyword>
<feature type="transmembrane region" description="Helical" evidence="2">
    <location>
        <begin position="340"/>
        <end position="359"/>
    </location>
</feature>
<keyword evidence="4" id="KW-1185">Reference proteome</keyword>
<accession>G7YE69</accession>
<dbReference type="EMBL" id="DF143130">
    <property type="protein sequence ID" value="GAA51252.1"/>
    <property type="molecule type" value="Genomic_DNA"/>
</dbReference>
<name>G7YE69_CLOSI</name>
<dbReference type="AlphaFoldDB" id="G7YE69"/>
<evidence type="ECO:0000313" key="3">
    <source>
        <dbReference type="EMBL" id="GAA51252.1"/>
    </source>
</evidence>
<organism evidence="3 4">
    <name type="scientific">Clonorchis sinensis</name>
    <name type="common">Chinese liver fluke</name>
    <dbReference type="NCBI Taxonomy" id="79923"/>
    <lineage>
        <taxon>Eukaryota</taxon>
        <taxon>Metazoa</taxon>
        <taxon>Spiralia</taxon>
        <taxon>Lophotrochozoa</taxon>
        <taxon>Platyhelminthes</taxon>
        <taxon>Trematoda</taxon>
        <taxon>Digenea</taxon>
        <taxon>Opisthorchiida</taxon>
        <taxon>Opisthorchiata</taxon>
        <taxon>Opisthorchiidae</taxon>
        <taxon>Clonorchis</taxon>
    </lineage>
</organism>
<feature type="transmembrane region" description="Helical" evidence="2">
    <location>
        <begin position="399"/>
        <end position="418"/>
    </location>
</feature>
<proteinExistence type="predicted"/>
<reference evidence="3" key="1">
    <citation type="journal article" date="2011" name="Genome Biol.">
        <title>The draft genome of the carcinogenic human liver fluke Clonorchis sinensis.</title>
        <authorList>
            <person name="Wang X."/>
            <person name="Chen W."/>
            <person name="Huang Y."/>
            <person name="Sun J."/>
            <person name="Men J."/>
            <person name="Liu H."/>
            <person name="Luo F."/>
            <person name="Guo L."/>
            <person name="Lv X."/>
            <person name="Deng C."/>
            <person name="Zhou C."/>
            <person name="Fan Y."/>
            <person name="Li X."/>
            <person name="Huang L."/>
            <person name="Hu Y."/>
            <person name="Liang C."/>
            <person name="Hu X."/>
            <person name="Xu J."/>
            <person name="Yu X."/>
        </authorList>
    </citation>
    <scope>NUCLEOTIDE SEQUENCE [LARGE SCALE GENOMIC DNA]</scope>
    <source>
        <strain evidence="3">Henan</strain>
    </source>
</reference>
<feature type="region of interest" description="Disordered" evidence="1">
    <location>
        <begin position="180"/>
        <end position="244"/>
    </location>
</feature>
<feature type="non-terminal residue" evidence="3">
    <location>
        <position position="566"/>
    </location>
</feature>
<dbReference type="PANTHER" id="PTHR22168">
    <property type="entry name" value="TMEM26 PROTEIN"/>
    <property type="match status" value="1"/>
</dbReference>
<dbReference type="Pfam" id="PF09772">
    <property type="entry name" value="Tmem26"/>
    <property type="match status" value="1"/>
</dbReference>
<evidence type="ECO:0000256" key="2">
    <source>
        <dbReference type="SAM" id="Phobius"/>
    </source>
</evidence>
<keyword evidence="2 3" id="KW-0812">Transmembrane</keyword>
<dbReference type="InterPro" id="IPR019169">
    <property type="entry name" value="Transmembrane_26"/>
</dbReference>
<feature type="compositionally biased region" description="Basic and acidic residues" evidence="1">
    <location>
        <begin position="215"/>
        <end position="238"/>
    </location>
</feature>
<dbReference type="PANTHER" id="PTHR22168:SF8">
    <property type="entry name" value="TRANSMEMBRANE PROTEIN 26"/>
    <property type="match status" value="1"/>
</dbReference>
<reference key="2">
    <citation type="submission" date="2011-10" db="EMBL/GenBank/DDBJ databases">
        <title>The genome and transcriptome sequence of Clonorchis sinensis provide insights into the carcinogenic liver fluke.</title>
        <authorList>
            <person name="Wang X."/>
            <person name="Huang Y."/>
            <person name="Chen W."/>
            <person name="Liu H."/>
            <person name="Guo L."/>
            <person name="Chen Y."/>
            <person name="Luo F."/>
            <person name="Zhou W."/>
            <person name="Sun J."/>
            <person name="Mao Q."/>
            <person name="Liang P."/>
            <person name="Zhou C."/>
            <person name="Tian Y."/>
            <person name="Men J."/>
            <person name="Lv X."/>
            <person name="Huang L."/>
            <person name="Zhou J."/>
            <person name="Hu Y."/>
            <person name="Li R."/>
            <person name="Zhang F."/>
            <person name="Lei H."/>
            <person name="Li X."/>
            <person name="Hu X."/>
            <person name="Liang C."/>
            <person name="Xu J."/>
            <person name="Wu Z."/>
            <person name="Yu X."/>
        </authorList>
    </citation>
    <scope>NUCLEOTIDE SEQUENCE</scope>
    <source>
        <strain>Henan</strain>
    </source>
</reference>
<sequence length="566" mass="64695">MLEEAAITGLLPAFSGNRNQRKPSTQKRASRNREVQIFNDNFFFLSRTSVCITKFGSLQSIRCFQPCAQFRWNEQCCPVNFMQKPNKINNCRRNRMCRSVVNKPLDVLCQDDRAVFKASNSAEDIPCLLTVRIYKSFREGSAVIKLTLNKFPHESTVWLTKFVRAFYRVDRTFSGQNRLRKLSSQARDDDTNNDSRNPSGASVSGSGKLDPGAADSERQNEDSENIRPSVKSEPRPIDDSVCPSPQTNFRRHTFAANFLHPSAYLHVRRNKPTYSSTAEESVVEKSPKRSKSVGNSSNIPSNHNADSWADYPCIVRFCINMCIQGWIALLNLLMAVRAIIVRMGFICFACVAIVTVVRVKNDGRFWLLCITIIPLLLELILAIKTHLEQSTNGMAISKWFSMCNFAYLICACPPIWIIELHHMDQLNNSTMVREQQQQLILNRTNPVTTLPPWLPVLEQRLPKNESITIMGEDIENYIAGLQLQNPELMHRQRRVRRHTEMLQPKHLPLNQQKQTMEQLLLLSVIVGRWLMPREGLSRDQLSQLLLTNIGTAADILELFEAFNEPE</sequence>